<evidence type="ECO:0000313" key="1">
    <source>
        <dbReference type="EMBL" id="EEU37217.1"/>
    </source>
</evidence>
<keyword evidence="2" id="KW-1185">Reference proteome</keyword>
<accession>C7ZFR3</accession>
<proteinExistence type="predicted"/>
<sequence length="232" mass="26069">MSNAMKILEGFFDSQRIRLSSEGFRYSSIPPQLVRRTIDLLNRLDDDCASIWLQWIPNLVEDPQNNISSLAANQVNETHRTSIPRMSYFCSINSQDPREGNPSKEVEGFVSLVYALLHQFLADIYSFPPEDAPGQSRLGAVEQRISGLDGTARTLHEALSAFDGAAHLLRMYNICIIDGLHLLEGPDTHDQLCELVRILRKTIWKLTFTTSGGSSVLSKEMDPEDCVKVDEE</sequence>
<evidence type="ECO:0000313" key="2">
    <source>
        <dbReference type="Proteomes" id="UP000005206"/>
    </source>
</evidence>
<dbReference type="EMBL" id="GG698923">
    <property type="protein sequence ID" value="EEU37217.1"/>
    <property type="molecule type" value="Genomic_DNA"/>
</dbReference>
<organism evidence="1 2">
    <name type="scientific">Fusarium vanettenii (strain ATCC MYA-4622 / CBS 123669 / FGSC 9596 / NRRL 45880 / 77-13-4)</name>
    <name type="common">Fusarium solani subsp. pisi</name>
    <dbReference type="NCBI Taxonomy" id="660122"/>
    <lineage>
        <taxon>Eukaryota</taxon>
        <taxon>Fungi</taxon>
        <taxon>Dikarya</taxon>
        <taxon>Ascomycota</taxon>
        <taxon>Pezizomycotina</taxon>
        <taxon>Sordariomycetes</taxon>
        <taxon>Hypocreomycetidae</taxon>
        <taxon>Hypocreales</taxon>
        <taxon>Nectriaceae</taxon>
        <taxon>Fusarium</taxon>
        <taxon>Fusarium solani species complex</taxon>
        <taxon>Fusarium vanettenii</taxon>
    </lineage>
</organism>
<dbReference type="AlphaFoldDB" id="C7ZFR3"/>
<protein>
    <submittedName>
        <fullName evidence="1">Uncharacterized protein</fullName>
    </submittedName>
</protein>
<dbReference type="InParanoid" id="C7ZFR3"/>
<dbReference type="RefSeq" id="XP_003042930.1">
    <property type="nucleotide sequence ID" value="XM_003042884.1"/>
</dbReference>
<gene>
    <name evidence="1" type="ORF">NECHADRAFT_78453</name>
</gene>
<dbReference type="KEGG" id="nhe:NECHADRAFT_78453"/>
<reference evidence="1 2" key="1">
    <citation type="journal article" date="2009" name="PLoS Genet.">
        <title>The genome of Nectria haematococca: contribution of supernumerary chromosomes to gene expansion.</title>
        <authorList>
            <person name="Coleman J.J."/>
            <person name="Rounsley S.D."/>
            <person name="Rodriguez-Carres M."/>
            <person name="Kuo A."/>
            <person name="Wasmann C.C."/>
            <person name="Grimwood J."/>
            <person name="Schmutz J."/>
            <person name="Taga M."/>
            <person name="White G.J."/>
            <person name="Zhou S."/>
            <person name="Schwartz D.C."/>
            <person name="Freitag M."/>
            <person name="Ma L.J."/>
            <person name="Danchin E.G."/>
            <person name="Henrissat B."/>
            <person name="Coutinho P.M."/>
            <person name="Nelson D.R."/>
            <person name="Straney D."/>
            <person name="Napoli C.A."/>
            <person name="Barker B.M."/>
            <person name="Gribskov M."/>
            <person name="Rep M."/>
            <person name="Kroken S."/>
            <person name="Molnar I."/>
            <person name="Rensing C."/>
            <person name="Kennell J.C."/>
            <person name="Zamora J."/>
            <person name="Farman M.L."/>
            <person name="Selker E.U."/>
            <person name="Salamov A."/>
            <person name="Shapiro H."/>
            <person name="Pangilinan J."/>
            <person name="Lindquist E."/>
            <person name="Lamers C."/>
            <person name="Grigoriev I.V."/>
            <person name="Geiser D.M."/>
            <person name="Covert S.F."/>
            <person name="Temporini E."/>
            <person name="Vanetten H.D."/>
        </authorList>
    </citation>
    <scope>NUCLEOTIDE SEQUENCE [LARGE SCALE GENOMIC DNA]</scope>
    <source>
        <strain evidence="2">ATCC MYA-4622 / CBS 123669 / FGSC 9596 / NRRL 45880 / 77-13-4</strain>
    </source>
</reference>
<dbReference type="GeneID" id="9665071"/>
<dbReference type="HOGENOM" id="CLU_1180474_0_0_1"/>
<dbReference type="Proteomes" id="UP000005206">
    <property type="component" value="Chromosome 3"/>
</dbReference>
<name>C7ZFR3_FUSV7</name>
<dbReference type="VEuPathDB" id="FungiDB:NECHADRAFT_78453"/>
<dbReference type="OrthoDB" id="4840035at2759"/>